<reference evidence="1" key="1">
    <citation type="thesis" date="2020" institute="ProQuest LLC" country="789 East Eisenhower Parkway, Ann Arbor, MI, USA">
        <title>Comparative Genomics and Chromosome Evolution.</title>
        <authorList>
            <person name="Mudd A.B."/>
        </authorList>
    </citation>
    <scope>NUCLEOTIDE SEQUENCE</scope>
    <source>
        <strain evidence="1">HN-11 Male</strain>
        <tissue evidence="1">Kidney and liver</tissue>
    </source>
</reference>
<dbReference type="AlphaFoldDB" id="A0A8J6F033"/>
<organism evidence="1 2">
    <name type="scientific">Eleutherodactylus coqui</name>
    <name type="common">Puerto Rican coqui</name>
    <dbReference type="NCBI Taxonomy" id="57060"/>
    <lineage>
        <taxon>Eukaryota</taxon>
        <taxon>Metazoa</taxon>
        <taxon>Chordata</taxon>
        <taxon>Craniata</taxon>
        <taxon>Vertebrata</taxon>
        <taxon>Euteleostomi</taxon>
        <taxon>Amphibia</taxon>
        <taxon>Batrachia</taxon>
        <taxon>Anura</taxon>
        <taxon>Neobatrachia</taxon>
        <taxon>Hyloidea</taxon>
        <taxon>Eleutherodactylidae</taxon>
        <taxon>Eleutherodactylinae</taxon>
        <taxon>Eleutherodactylus</taxon>
        <taxon>Eleutherodactylus</taxon>
    </lineage>
</organism>
<dbReference type="Proteomes" id="UP000770717">
    <property type="component" value="Unassembled WGS sequence"/>
</dbReference>
<evidence type="ECO:0000313" key="1">
    <source>
        <dbReference type="EMBL" id="KAG9479378.1"/>
    </source>
</evidence>
<gene>
    <name evidence="1" type="ORF">GDO78_012838</name>
</gene>
<proteinExistence type="predicted"/>
<accession>A0A8J6F033</accession>
<comment type="caution">
    <text evidence="1">The sequence shown here is derived from an EMBL/GenBank/DDBJ whole genome shotgun (WGS) entry which is preliminary data.</text>
</comment>
<dbReference type="EMBL" id="WNTK01000008">
    <property type="protein sequence ID" value="KAG9479378.1"/>
    <property type="molecule type" value="Genomic_DNA"/>
</dbReference>
<protein>
    <submittedName>
        <fullName evidence="1">Uncharacterized protein</fullName>
    </submittedName>
</protein>
<keyword evidence="2" id="KW-1185">Reference proteome</keyword>
<sequence length="84" mass="9575">MLGGDDLIYFFSCIIPSLHAQDFVVCRENLVTPQGTFWSKKIQKIPMSLMRFRGNVGRLLLCNHKGHLDGSSRDLLHHQQPCAH</sequence>
<evidence type="ECO:0000313" key="2">
    <source>
        <dbReference type="Proteomes" id="UP000770717"/>
    </source>
</evidence>
<name>A0A8J6F033_ELECQ</name>